<evidence type="ECO:0000256" key="1">
    <source>
        <dbReference type="ARBA" id="ARBA00023002"/>
    </source>
</evidence>
<dbReference type="EMBL" id="JACRSZ010000004">
    <property type="protein sequence ID" value="MBC8572634.1"/>
    <property type="molecule type" value="Genomic_DNA"/>
</dbReference>
<dbReference type="PANTHER" id="PTHR43364:SF4">
    <property type="entry name" value="NAD(P)-LINKED OXIDOREDUCTASE SUPERFAMILY PROTEIN"/>
    <property type="match status" value="1"/>
</dbReference>
<dbReference type="InterPro" id="IPR050523">
    <property type="entry name" value="AKR_Detox_Biosynth"/>
</dbReference>
<dbReference type="SUPFAM" id="SSF51430">
    <property type="entry name" value="NAD(P)-linked oxidoreductase"/>
    <property type="match status" value="1"/>
</dbReference>
<proteinExistence type="predicted"/>
<dbReference type="PROSITE" id="PS00062">
    <property type="entry name" value="ALDOKETO_REDUCTASE_2"/>
    <property type="match status" value="1"/>
</dbReference>
<dbReference type="PANTHER" id="PTHR43364">
    <property type="entry name" value="NADH-SPECIFIC METHYLGLYOXAL REDUCTASE-RELATED"/>
    <property type="match status" value="1"/>
</dbReference>
<gene>
    <name evidence="3" type="ORF">H8716_05970</name>
</gene>
<keyword evidence="4" id="KW-1185">Reference proteome</keyword>
<accession>A0ABR7N8C5</accession>
<dbReference type="InterPro" id="IPR018170">
    <property type="entry name" value="Aldo/ket_reductase_CS"/>
</dbReference>
<dbReference type="Gene3D" id="3.20.20.100">
    <property type="entry name" value="NADP-dependent oxidoreductase domain"/>
    <property type="match status" value="1"/>
</dbReference>
<organism evidence="3 4">
    <name type="scientific">Jingyaoa shaoxingensis</name>
    <dbReference type="NCBI Taxonomy" id="2763671"/>
    <lineage>
        <taxon>Bacteria</taxon>
        <taxon>Bacillati</taxon>
        <taxon>Bacillota</taxon>
        <taxon>Clostridia</taxon>
        <taxon>Lachnospirales</taxon>
        <taxon>Lachnospiraceae</taxon>
        <taxon>Jingyaoa</taxon>
    </lineage>
</organism>
<dbReference type="InterPro" id="IPR036812">
    <property type="entry name" value="NAD(P)_OxRdtase_dom_sf"/>
</dbReference>
<dbReference type="CDD" id="cd19084">
    <property type="entry name" value="AKR_AKR11B1-like"/>
    <property type="match status" value="1"/>
</dbReference>
<protein>
    <submittedName>
        <fullName evidence="3">Aldo/keto reductase</fullName>
    </submittedName>
</protein>
<name>A0ABR7N8C5_9FIRM</name>
<reference evidence="3 4" key="1">
    <citation type="submission" date="2020-08" db="EMBL/GenBank/DDBJ databases">
        <title>Genome public.</title>
        <authorList>
            <person name="Liu C."/>
            <person name="Sun Q."/>
        </authorList>
    </citation>
    <scope>NUCLEOTIDE SEQUENCE [LARGE SCALE GENOMIC DNA]</scope>
    <source>
        <strain evidence="3 4">NSJ-46</strain>
    </source>
</reference>
<dbReference type="RefSeq" id="WP_249307663.1">
    <property type="nucleotide sequence ID" value="NZ_JACRSZ010000004.1"/>
</dbReference>
<feature type="domain" description="NADP-dependent oxidoreductase" evidence="2">
    <location>
        <begin position="15"/>
        <end position="320"/>
    </location>
</feature>
<comment type="caution">
    <text evidence="3">The sequence shown here is derived from an EMBL/GenBank/DDBJ whole genome shotgun (WGS) entry which is preliminary data.</text>
</comment>
<evidence type="ECO:0000259" key="2">
    <source>
        <dbReference type="Pfam" id="PF00248"/>
    </source>
</evidence>
<sequence>MIYKKVAKINEEISAIGIGCWNMGGDWDSSEESKSIGVIHAAIDMGVNLFDVAPVYGWGNSEKVLGKALKQDGLRNKVLIASKAGLTWDKPHHTANNLSKESLLKEIDDSLMRLQTDHIDIYQMHWPDPNVPLEETAEALNIMKKAGKIRYVGLSNFAQKDVEKMMEYISVDCQQSLYNMLERNPATYHGIPLDYRTEKEVFPVVKKYGQAFLPYSPLMQGLLAGKFLDGMTISKHDIRNENPKFSGETFKVYQEGARKLKAFADEIGKPMNEMTLNWTRQREEVTSIIGGASSLEQLKHNIHCTEWNLTDEEIAKINEILVPFENMD</sequence>
<dbReference type="InterPro" id="IPR023210">
    <property type="entry name" value="NADP_OxRdtase_dom"/>
</dbReference>
<dbReference type="Pfam" id="PF00248">
    <property type="entry name" value="Aldo_ket_red"/>
    <property type="match status" value="1"/>
</dbReference>
<dbReference type="Proteomes" id="UP000657421">
    <property type="component" value="Unassembled WGS sequence"/>
</dbReference>
<evidence type="ECO:0000313" key="4">
    <source>
        <dbReference type="Proteomes" id="UP000657421"/>
    </source>
</evidence>
<evidence type="ECO:0000313" key="3">
    <source>
        <dbReference type="EMBL" id="MBC8572634.1"/>
    </source>
</evidence>
<keyword evidence="1" id="KW-0560">Oxidoreductase</keyword>